<feature type="compositionally biased region" description="Basic residues" evidence="1">
    <location>
        <begin position="35"/>
        <end position="48"/>
    </location>
</feature>
<name>A0A177TE58_9BASI</name>
<dbReference type="Proteomes" id="UP000077521">
    <property type="component" value="Unassembled WGS sequence"/>
</dbReference>
<feature type="region of interest" description="Disordered" evidence="1">
    <location>
        <begin position="1"/>
        <end position="61"/>
    </location>
</feature>
<dbReference type="EMBL" id="LWDF02000269">
    <property type="protein sequence ID" value="KAE8250972.1"/>
    <property type="molecule type" value="Genomic_DNA"/>
</dbReference>
<organism evidence="2 3">
    <name type="scientific">Tilletia indica</name>
    <dbReference type="NCBI Taxonomy" id="43049"/>
    <lineage>
        <taxon>Eukaryota</taxon>
        <taxon>Fungi</taxon>
        <taxon>Dikarya</taxon>
        <taxon>Basidiomycota</taxon>
        <taxon>Ustilaginomycotina</taxon>
        <taxon>Exobasidiomycetes</taxon>
        <taxon>Tilletiales</taxon>
        <taxon>Tilletiaceae</taxon>
        <taxon>Tilletia</taxon>
    </lineage>
</organism>
<gene>
    <name evidence="2" type="ORF">A4X13_0g4219</name>
</gene>
<keyword evidence="3" id="KW-1185">Reference proteome</keyword>
<protein>
    <submittedName>
        <fullName evidence="2">Uncharacterized protein</fullName>
    </submittedName>
</protein>
<evidence type="ECO:0000313" key="3">
    <source>
        <dbReference type="Proteomes" id="UP000077521"/>
    </source>
</evidence>
<feature type="compositionally biased region" description="Polar residues" evidence="1">
    <location>
        <begin position="1"/>
        <end position="10"/>
    </location>
</feature>
<accession>A0A177TE58</accession>
<proteinExistence type="predicted"/>
<comment type="caution">
    <text evidence="2">The sequence shown here is derived from an EMBL/GenBank/DDBJ whole genome shotgun (WGS) entry which is preliminary data.</text>
</comment>
<evidence type="ECO:0000256" key="1">
    <source>
        <dbReference type="SAM" id="MobiDB-lite"/>
    </source>
</evidence>
<reference evidence="2" key="2">
    <citation type="journal article" date="2019" name="IMA Fungus">
        <title>Genome sequencing and comparison of five Tilletia species to identify candidate genes for the detection of regulated species infecting wheat.</title>
        <authorList>
            <person name="Nguyen H.D.T."/>
            <person name="Sultana T."/>
            <person name="Kesanakurti P."/>
            <person name="Hambleton S."/>
        </authorList>
    </citation>
    <scope>NUCLEOTIDE SEQUENCE</scope>
    <source>
        <strain evidence="2">DAOMC 236416</strain>
    </source>
</reference>
<evidence type="ECO:0000313" key="2">
    <source>
        <dbReference type="EMBL" id="KAE8250972.1"/>
    </source>
</evidence>
<dbReference type="AlphaFoldDB" id="A0A177TE58"/>
<reference evidence="2" key="1">
    <citation type="submission" date="2016-04" db="EMBL/GenBank/DDBJ databases">
        <authorList>
            <person name="Nguyen H.D."/>
            <person name="Samba Siva P."/>
            <person name="Cullis J."/>
            <person name="Levesque C.A."/>
            <person name="Hambleton S."/>
        </authorList>
    </citation>
    <scope>NUCLEOTIDE SEQUENCE</scope>
    <source>
        <strain evidence="2">DAOMC 236416</strain>
    </source>
</reference>
<sequence>MTPSTTSTVPQIKRGRGRPKGSVNKPKQHILQPRRNPRRQAFHMPRQKLHTDSSTMDAQDAIPPLCPRLALSGATAGDWYHMSTLAGRIHRMITSLVPTWSDDERFCIAVAFLEIGLSCLPDKE</sequence>